<proteinExistence type="predicted"/>
<accession>A0A921GSL0</accession>
<gene>
    <name evidence="1" type="ORF">K8W24_15515</name>
</gene>
<name>A0A921GSL0_9MICO</name>
<dbReference type="Proteomes" id="UP000775129">
    <property type="component" value="Unassembled WGS sequence"/>
</dbReference>
<evidence type="ECO:0000313" key="2">
    <source>
        <dbReference type="Proteomes" id="UP000775129"/>
    </source>
</evidence>
<organism evidence="1 2">
    <name type="scientific">Brachybacterium paraconglomeratum</name>
    <dbReference type="NCBI Taxonomy" id="173362"/>
    <lineage>
        <taxon>Bacteria</taxon>
        <taxon>Bacillati</taxon>
        <taxon>Actinomycetota</taxon>
        <taxon>Actinomycetes</taxon>
        <taxon>Micrococcales</taxon>
        <taxon>Dermabacteraceae</taxon>
        <taxon>Brachybacterium</taxon>
    </lineage>
</organism>
<sequence>MTDAISPPRRDALRAAVVGTTTLLLVGTGCDNTRTPEESTPMTDDTPTAEEALAAVGIPAPEAELSVSKGITVSDLDEWSVRVSFTAPVEEVTSWVAGSFNGSEGLPVSQDGGTISQRFTPEEVRKGARYITGSNPSDPSATYTVLISPEGTDVVVAAARTSR</sequence>
<dbReference type="AlphaFoldDB" id="A0A921GSL0"/>
<reference evidence="1" key="2">
    <citation type="submission" date="2021-09" db="EMBL/GenBank/DDBJ databases">
        <authorList>
            <person name="Gilroy R."/>
        </authorList>
    </citation>
    <scope>NUCLEOTIDE SEQUENCE</scope>
    <source>
        <strain evidence="1">1647</strain>
    </source>
</reference>
<dbReference type="EMBL" id="DYWO01000463">
    <property type="protein sequence ID" value="HJF51170.1"/>
    <property type="molecule type" value="Genomic_DNA"/>
</dbReference>
<reference evidence="1" key="1">
    <citation type="journal article" date="2021" name="PeerJ">
        <title>Extensive microbial diversity within the chicken gut microbiome revealed by metagenomics and culture.</title>
        <authorList>
            <person name="Gilroy R."/>
            <person name="Ravi A."/>
            <person name="Getino M."/>
            <person name="Pursley I."/>
            <person name="Horton D.L."/>
            <person name="Alikhan N.F."/>
            <person name="Baker D."/>
            <person name="Gharbi K."/>
            <person name="Hall N."/>
            <person name="Watson M."/>
            <person name="Adriaenssens E.M."/>
            <person name="Foster-Nyarko E."/>
            <person name="Jarju S."/>
            <person name="Secka A."/>
            <person name="Antonio M."/>
            <person name="Oren A."/>
            <person name="Chaudhuri R.R."/>
            <person name="La Ragione R."/>
            <person name="Hildebrand F."/>
            <person name="Pallen M.J."/>
        </authorList>
    </citation>
    <scope>NUCLEOTIDE SEQUENCE</scope>
    <source>
        <strain evidence="1">1647</strain>
    </source>
</reference>
<comment type="caution">
    <text evidence="1">The sequence shown here is derived from an EMBL/GenBank/DDBJ whole genome shotgun (WGS) entry which is preliminary data.</text>
</comment>
<protein>
    <submittedName>
        <fullName evidence="1">Uncharacterized protein</fullName>
    </submittedName>
</protein>
<dbReference type="RefSeq" id="WP_053916848.1">
    <property type="nucleotide sequence ID" value="NZ_CANLNX010000007.1"/>
</dbReference>
<evidence type="ECO:0000313" key="1">
    <source>
        <dbReference type="EMBL" id="HJF51170.1"/>
    </source>
</evidence>